<gene>
    <name evidence="3" type="ORF">ACJMK2_030863</name>
</gene>
<dbReference type="InterPro" id="IPR051706">
    <property type="entry name" value="Glycosyltransferase_domain"/>
</dbReference>
<accession>A0ABD3WZ31</accession>
<keyword evidence="2" id="KW-0472">Membrane</keyword>
<organism evidence="3 4">
    <name type="scientific">Sinanodonta woodiana</name>
    <name type="common">Chinese pond mussel</name>
    <name type="synonym">Anodonta woodiana</name>
    <dbReference type="NCBI Taxonomy" id="1069815"/>
    <lineage>
        <taxon>Eukaryota</taxon>
        <taxon>Metazoa</taxon>
        <taxon>Spiralia</taxon>
        <taxon>Lophotrochozoa</taxon>
        <taxon>Mollusca</taxon>
        <taxon>Bivalvia</taxon>
        <taxon>Autobranchia</taxon>
        <taxon>Heteroconchia</taxon>
        <taxon>Palaeoheterodonta</taxon>
        <taxon>Unionida</taxon>
        <taxon>Unionoidea</taxon>
        <taxon>Unionidae</taxon>
        <taxon>Unioninae</taxon>
        <taxon>Sinanodonta</taxon>
    </lineage>
</organism>
<keyword evidence="4" id="KW-1185">Reference proteome</keyword>
<dbReference type="SUPFAM" id="SSF53448">
    <property type="entry name" value="Nucleotide-diphospho-sugar transferases"/>
    <property type="match status" value="1"/>
</dbReference>
<keyword evidence="2" id="KW-0812">Transmembrane</keyword>
<dbReference type="PANTHER" id="PTHR32385">
    <property type="entry name" value="MANNOSYL PHOSPHORYLINOSITOL CERAMIDE SYNTHASE"/>
    <property type="match status" value="1"/>
</dbReference>
<proteinExistence type="predicted"/>
<protein>
    <submittedName>
        <fullName evidence="3">Uncharacterized protein</fullName>
    </submittedName>
</protein>
<reference evidence="3 4" key="1">
    <citation type="submission" date="2024-11" db="EMBL/GenBank/DDBJ databases">
        <title>Chromosome-level genome assembly of the freshwater bivalve Anodonta woodiana.</title>
        <authorList>
            <person name="Chen X."/>
        </authorList>
    </citation>
    <scope>NUCLEOTIDE SEQUENCE [LARGE SCALE GENOMIC DNA]</scope>
    <source>
        <strain evidence="3">MN2024</strain>
        <tissue evidence="3">Gills</tissue>
    </source>
</reference>
<dbReference type="GO" id="GO:0016020">
    <property type="term" value="C:membrane"/>
    <property type="evidence" value="ECO:0007669"/>
    <property type="project" value="GOC"/>
</dbReference>
<dbReference type="PANTHER" id="PTHR32385:SF15">
    <property type="entry name" value="INOSITOL PHOSPHOCERAMIDE MANNOSYLTRANSFERASE 1"/>
    <property type="match status" value="1"/>
</dbReference>
<dbReference type="AlphaFoldDB" id="A0ABD3WZ31"/>
<dbReference type="GO" id="GO:0006688">
    <property type="term" value="P:glycosphingolipid biosynthetic process"/>
    <property type="evidence" value="ECO:0007669"/>
    <property type="project" value="UniProtKB-ARBA"/>
</dbReference>
<dbReference type="InterPro" id="IPR029044">
    <property type="entry name" value="Nucleotide-diphossugar_trans"/>
</dbReference>
<keyword evidence="2" id="KW-1133">Transmembrane helix</keyword>
<dbReference type="Proteomes" id="UP001634394">
    <property type="component" value="Unassembled WGS sequence"/>
</dbReference>
<evidence type="ECO:0000313" key="3">
    <source>
        <dbReference type="EMBL" id="KAL3878523.1"/>
    </source>
</evidence>
<dbReference type="EMBL" id="JBJQND010000004">
    <property type="protein sequence ID" value="KAL3878523.1"/>
    <property type="molecule type" value="Genomic_DNA"/>
</dbReference>
<dbReference type="GO" id="GO:0006673">
    <property type="term" value="P:inositol phosphoceramide metabolic process"/>
    <property type="evidence" value="ECO:0007669"/>
    <property type="project" value="UniProtKB-ARBA"/>
</dbReference>
<name>A0ABD3WZ31_SINWO</name>
<dbReference type="Gene3D" id="3.90.550.20">
    <property type="match status" value="1"/>
</dbReference>
<dbReference type="InterPro" id="IPR007577">
    <property type="entry name" value="GlycoTrfase_DXD_sugar-bd_CS"/>
</dbReference>
<dbReference type="Pfam" id="PF04488">
    <property type="entry name" value="Gly_transf_sug"/>
    <property type="match status" value="1"/>
</dbReference>
<dbReference type="GO" id="GO:0016740">
    <property type="term" value="F:transferase activity"/>
    <property type="evidence" value="ECO:0007669"/>
    <property type="project" value="UniProtKB-KW"/>
</dbReference>
<evidence type="ECO:0000313" key="4">
    <source>
        <dbReference type="Proteomes" id="UP001634394"/>
    </source>
</evidence>
<keyword evidence="1" id="KW-0808">Transferase</keyword>
<comment type="caution">
    <text evidence="3">The sequence shown here is derived from an EMBL/GenBank/DDBJ whole genome shotgun (WGS) entry which is preliminary data.</text>
</comment>
<evidence type="ECO:0000256" key="2">
    <source>
        <dbReference type="SAM" id="Phobius"/>
    </source>
</evidence>
<feature type="transmembrane region" description="Helical" evidence="2">
    <location>
        <begin position="20"/>
        <end position="38"/>
    </location>
</feature>
<sequence>MVEMQYWRCLAVQIRWKTVTVIGAILFSTAIVIALTIFRDHEIEIPKFNTLEVDDFPPLGIEGEEEYPSSASPLRIPPIIHQTWRDRNIPSSVANWMKSWVIHHSKWRYIYWTDDTAYDLILNSHNYLLPVYFGYPESIRRADAMRYVILYEYGGVYADMDMESLRSLEPIVRKYSCILAQEPYEHPIMDGNFEHLVINAFMACAKKHPFMKLVVDRLKDFSHFWNVLDSTGPHFLTFIYKSYRSERNNKTTDDNGVYLAPAEYFFPTLDPVKFSYMKRICENFHTVYKLKQRACVSLKVFGLRRRPFSFSFTQHHWIHTYLGNGLTIRKTYDLLDLVPHAEMYDFRKGLET</sequence>
<evidence type="ECO:0000256" key="1">
    <source>
        <dbReference type="ARBA" id="ARBA00022679"/>
    </source>
</evidence>